<evidence type="ECO:0000313" key="2">
    <source>
        <dbReference type="Proteomes" id="UP000326939"/>
    </source>
</evidence>
<name>A0A5N5JQL9_9ROSI</name>
<organism evidence="1 2">
    <name type="scientific">Salix brachista</name>
    <dbReference type="NCBI Taxonomy" id="2182728"/>
    <lineage>
        <taxon>Eukaryota</taxon>
        <taxon>Viridiplantae</taxon>
        <taxon>Streptophyta</taxon>
        <taxon>Embryophyta</taxon>
        <taxon>Tracheophyta</taxon>
        <taxon>Spermatophyta</taxon>
        <taxon>Magnoliopsida</taxon>
        <taxon>eudicotyledons</taxon>
        <taxon>Gunneridae</taxon>
        <taxon>Pentapetalae</taxon>
        <taxon>rosids</taxon>
        <taxon>fabids</taxon>
        <taxon>Malpighiales</taxon>
        <taxon>Salicaceae</taxon>
        <taxon>Saliceae</taxon>
        <taxon>Salix</taxon>
    </lineage>
</organism>
<dbReference type="InterPro" id="IPR009646">
    <property type="entry name" value="Root_cap"/>
</dbReference>
<keyword evidence="2" id="KW-1185">Reference proteome</keyword>
<comment type="caution">
    <text evidence="1">The sequence shown here is derived from an EMBL/GenBank/DDBJ whole genome shotgun (WGS) entry which is preliminary data.</text>
</comment>
<reference evidence="2" key="1">
    <citation type="journal article" date="2019" name="Gigascience">
        <title>De novo genome assembly of the endangered Acer yangbiense, a plant species with extremely small populations endemic to Yunnan Province, China.</title>
        <authorList>
            <person name="Yang J."/>
            <person name="Wariss H.M."/>
            <person name="Tao L."/>
            <person name="Zhang R."/>
            <person name="Yun Q."/>
            <person name="Hollingsworth P."/>
            <person name="Dao Z."/>
            <person name="Luo G."/>
            <person name="Guo H."/>
            <person name="Ma Y."/>
            <person name="Sun W."/>
        </authorList>
    </citation>
    <scope>NUCLEOTIDE SEQUENCE [LARGE SCALE GENOMIC DNA]</scope>
    <source>
        <strain evidence="2">cv. br00</strain>
    </source>
</reference>
<dbReference type="EMBL" id="VDCV01000016">
    <property type="protein sequence ID" value="KAB5521499.1"/>
    <property type="molecule type" value="Genomic_DNA"/>
</dbReference>
<dbReference type="Proteomes" id="UP000326939">
    <property type="component" value="Chromosome 16"/>
</dbReference>
<accession>A0A5N5JQL9</accession>
<gene>
    <name evidence="1" type="ORF">DKX38_025818</name>
</gene>
<dbReference type="AlphaFoldDB" id="A0A5N5JQL9"/>
<dbReference type="Pfam" id="PF06830">
    <property type="entry name" value="Root_cap"/>
    <property type="match status" value="1"/>
</dbReference>
<protein>
    <submittedName>
        <fullName evidence="1">Uncharacterized protein</fullName>
    </submittedName>
</protein>
<sequence>MLQLWKPMDLFLFSDRKPSCEAPGSACQDPRFIGVTEEDDETHKYQVPANDYFVHLEVQFKLFHLSSKADGVLGRTCRPDFENPAKPGVGMPILEGEGKCRTASLFSADCASCIFSPESGSNQETSLYHEVSHSRLHQEGFCRIWHCLQEVNATMICDSPNE</sequence>
<proteinExistence type="predicted"/>
<evidence type="ECO:0000313" key="1">
    <source>
        <dbReference type="EMBL" id="KAB5521499.1"/>
    </source>
</evidence>
<dbReference type="PANTHER" id="PTHR31656">
    <property type="entry name" value="ROOT CAP DOMAIN-CONTAINING PROTEIN"/>
    <property type="match status" value="1"/>
</dbReference>